<evidence type="ECO:0000313" key="1">
    <source>
        <dbReference type="EMBL" id="OHS98299.1"/>
    </source>
</evidence>
<dbReference type="GeneID" id="94844876"/>
<dbReference type="RefSeq" id="XP_068351436.1">
    <property type="nucleotide sequence ID" value="XM_068510172.1"/>
</dbReference>
<protein>
    <submittedName>
        <fullName evidence="1">Uncharacterized protein</fullName>
    </submittedName>
</protein>
<dbReference type="EMBL" id="MLAK01001063">
    <property type="protein sequence ID" value="OHS98299.1"/>
    <property type="molecule type" value="Genomic_DNA"/>
</dbReference>
<organism evidence="1 2">
    <name type="scientific">Tritrichomonas foetus</name>
    <dbReference type="NCBI Taxonomy" id="1144522"/>
    <lineage>
        <taxon>Eukaryota</taxon>
        <taxon>Metamonada</taxon>
        <taxon>Parabasalia</taxon>
        <taxon>Tritrichomonadida</taxon>
        <taxon>Tritrichomonadidae</taxon>
        <taxon>Tritrichomonas</taxon>
    </lineage>
</organism>
<keyword evidence="2" id="KW-1185">Reference proteome</keyword>
<dbReference type="PANTHER" id="PTHR34925">
    <property type="match status" value="1"/>
</dbReference>
<sequence>MSLPCTVSLERGETLVEGTHQNVLFVQEQIRTLLGLDHSNPLDCIKFIENAETGKTISPEIKKVIEFLYPSIDIKSATDQSLLSEKYLQLSYLETASKLKKPASTDFTHEVCQVPLIVASFMIEILGVSNSFPHQADKNFAEGPVYSLYLPIPVFVRFRSYDDTTVNLSVSNFPSLPNDVAKSLVSHAVQAVSEKTVIISHYLNVDIEGLDRESLQKLSQSSQLYIVKSKDVFSHDPSFKNLYRSFDLYAVPYHVNGLNDQHAKTYHNSCESIFNEISRRQCSECNREMSAKSKCITYKHKGKRIPFDNGKMEDIQRNVDGENTTFVKFSCCSDRVFKIDDNSDGCVEVQGAHKFVGNTLSKWVEEQQTTLSAL</sequence>
<dbReference type="Proteomes" id="UP000179807">
    <property type="component" value="Unassembled WGS sequence"/>
</dbReference>
<evidence type="ECO:0000313" key="2">
    <source>
        <dbReference type="Proteomes" id="UP000179807"/>
    </source>
</evidence>
<reference evidence="1" key="1">
    <citation type="submission" date="2016-10" db="EMBL/GenBank/DDBJ databases">
        <authorList>
            <person name="Benchimol M."/>
            <person name="Almeida L.G."/>
            <person name="Vasconcelos A.T."/>
            <person name="Perreira-Neves A."/>
            <person name="Rosa I.A."/>
            <person name="Tasca T."/>
            <person name="Bogo M.R."/>
            <person name="de Souza W."/>
        </authorList>
    </citation>
    <scope>NUCLEOTIDE SEQUENCE [LARGE SCALE GENOMIC DNA]</scope>
    <source>
        <strain evidence="1">K</strain>
    </source>
</reference>
<comment type="caution">
    <text evidence="1">The sequence shown here is derived from an EMBL/GenBank/DDBJ whole genome shotgun (WGS) entry which is preliminary data.</text>
</comment>
<accession>A0A1J4JL54</accession>
<proteinExistence type="predicted"/>
<gene>
    <name evidence="1" type="ORF">TRFO_35298</name>
</gene>
<name>A0A1J4JL54_9EUKA</name>
<dbReference type="VEuPathDB" id="TrichDB:TRFO_35298"/>
<dbReference type="PANTHER" id="PTHR34925:SF2">
    <property type="entry name" value="PAZ DOMAIN-CONTAINING PROTEIN"/>
    <property type="match status" value="1"/>
</dbReference>
<dbReference type="AlphaFoldDB" id="A0A1J4JL54"/>
<dbReference type="OrthoDB" id="10669973at2759"/>